<dbReference type="OrthoDB" id="420380at2759"/>
<proteinExistence type="predicted"/>
<dbReference type="GO" id="GO:0005783">
    <property type="term" value="C:endoplasmic reticulum"/>
    <property type="evidence" value="ECO:0007669"/>
    <property type="project" value="TreeGrafter"/>
</dbReference>
<dbReference type="Gene3D" id="2.60.120.620">
    <property type="entry name" value="q2cbj1_9rhob like domain"/>
    <property type="match status" value="1"/>
</dbReference>
<evidence type="ECO:0000256" key="3">
    <source>
        <dbReference type="ARBA" id="ARBA00022896"/>
    </source>
</evidence>
<accession>A0A183F1T4</accession>
<dbReference type="InterPro" id="IPR006620">
    <property type="entry name" value="Pro_4_hyd_alph"/>
</dbReference>
<name>A0A183F1T4_HELPZ</name>
<dbReference type="EMBL" id="UZAH01000015">
    <property type="protein sequence ID" value="VDO18257.1"/>
    <property type="molecule type" value="Genomic_DNA"/>
</dbReference>
<dbReference type="GO" id="GO:0004656">
    <property type="term" value="F:procollagen-proline 4-dioxygenase activity"/>
    <property type="evidence" value="ECO:0007669"/>
    <property type="project" value="TreeGrafter"/>
</dbReference>
<organism evidence="9 10">
    <name type="scientific">Heligmosomoides polygyrus</name>
    <name type="common">Parasitic roundworm</name>
    <dbReference type="NCBI Taxonomy" id="6339"/>
    <lineage>
        <taxon>Eukaryota</taxon>
        <taxon>Metazoa</taxon>
        <taxon>Ecdysozoa</taxon>
        <taxon>Nematoda</taxon>
        <taxon>Chromadorea</taxon>
        <taxon>Rhabditida</taxon>
        <taxon>Rhabditina</taxon>
        <taxon>Rhabditomorpha</taxon>
        <taxon>Strongyloidea</taxon>
        <taxon>Heligmosomidae</taxon>
        <taxon>Heligmosomoides</taxon>
    </lineage>
</organism>
<dbReference type="Proteomes" id="UP000050761">
    <property type="component" value="Unassembled WGS sequence"/>
</dbReference>
<feature type="domain" description="Fe2OG dioxygenase" evidence="7">
    <location>
        <begin position="148"/>
        <end position="253"/>
    </location>
</feature>
<dbReference type="PANTHER" id="PTHR10869">
    <property type="entry name" value="PROLYL 4-HYDROXYLASE ALPHA SUBUNIT"/>
    <property type="match status" value="1"/>
</dbReference>
<dbReference type="AlphaFoldDB" id="A0A183F1T4"/>
<keyword evidence="3" id="KW-0847">Vitamin C</keyword>
<keyword evidence="5" id="KW-0560">Oxidoreductase</keyword>
<dbReference type="SMART" id="SM00702">
    <property type="entry name" value="P4Hc"/>
    <property type="match status" value="1"/>
</dbReference>
<dbReference type="WBParaSite" id="HPBE_0000002501-mRNA-1">
    <property type="protein sequence ID" value="HPBE_0000002501-mRNA-1"/>
    <property type="gene ID" value="HPBE_0000002501"/>
</dbReference>
<evidence type="ECO:0000256" key="6">
    <source>
        <dbReference type="ARBA" id="ARBA00023004"/>
    </source>
</evidence>
<dbReference type="InterPro" id="IPR045054">
    <property type="entry name" value="P4HA-like"/>
</dbReference>
<dbReference type="PANTHER" id="PTHR10869:SF210">
    <property type="entry name" value="FE2OG DIOXYGENASE DOMAIN-CONTAINING PROTEIN"/>
    <property type="match status" value="1"/>
</dbReference>
<keyword evidence="9" id="KW-1185">Reference proteome</keyword>
<dbReference type="PROSITE" id="PS51471">
    <property type="entry name" value="FE2OG_OXY"/>
    <property type="match status" value="1"/>
</dbReference>
<dbReference type="GO" id="GO:0031418">
    <property type="term" value="F:L-ascorbic acid binding"/>
    <property type="evidence" value="ECO:0007669"/>
    <property type="project" value="UniProtKB-KW"/>
</dbReference>
<dbReference type="Pfam" id="PF13640">
    <property type="entry name" value="2OG-FeII_Oxy_3"/>
    <property type="match status" value="1"/>
</dbReference>
<sequence length="253" mass="28951">MSLLFLRSHMLASAQSEIKSASFIGEEHWSSDDLSSCESLGAENASLSCYSRVIKYQRLHLEVLNEDPILLVFRDFITEQDINVFLEEIRQDEQLPLQVVDTEPESLAYKDDTHRRANGSFIQHYAFTGVSRIFRHAKAMLPFLNLDNSESWQILSYQPGGHYTPHTDYIIYTSEKQWDDLTKKWGNRFATFLLVLQSAEEGGGTVFPKLNKTVRVSPGDAIFWTNMNADGEVVNSTTSNLQRFKKPYSTMHV</sequence>
<evidence type="ECO:0000256" key="4">
    <source>
        <dbReference type="ARBA" id="ARBA00022964"/>
    </source>
</evidence>
<protein>
    <submittedName>
        <fullName evidence="10">Fe2OG dioxygenase domain-containing protein</fullName>
    </submittedName>
</protein>
<reference evidence="8 9" key="1">
    <citation type="submission" date="2018-11" db="EMBL/GenBank/DDBJ databases">
        <authorList>
            <consortium name="Pathogen Informatics"/>
        </authorList>
    </citation>
    <scope>NUCLEOTIDE SEQUENCE [LARGE SCALE GENOMIC DNA]</scope>
</reference>
<comment type="cofactor">
    <cofactor evidence="1">
        <name>L-ascorbate</name>
        <dbReference type="ChEBI" id="CHEBI:38290"/>
    </cofactor>
</comment>
<dbReference type="GO" id="GO:0005506">
    <property type="term" value="F:iron ion binding"/>
    <property type="evidence" value="ECO:0007669"/>
    <property type="project" value="InterPro"/>
</dbReference>
<evidence type="ECO:0000313" key="10">
    <source>
        <dbReference type="WBParaSite" id="HPBE_0000002501-mRNA-1"/>
    </source>
</evidence>
<keyword evidence="6" id="KW-0408">Iron</keyword>
<evidence type="ECO:0000256" key="2">
    <source>
        <dbReference type="ARBA" id="ARBA00022723"/>
    </source>
</evidence>
<reference evidence="10" key="2">
    <citation type="submission" date="2019-09" db="UniProtKB">
        <authorList>
            <consortium name="WormBaseParasite"/>
        </authorList>
    </citation>
    <scope>IDENTIFICATION</scope>
</reference>
<evidence type="ECO:0000256" key="1">
    <source>
        <dbReference type="ARBA" id="ARBA00001961"/>
    </source>
</evidence>
<evidence type="ECO:0000313" key="9">
    <source>
        <dbReference type="Proteomes" id="UP000050761"/>
    </source>
</evidence>
<evidence type="ECO:0000256" key="5">
    <source>
        <dbReference type="ARBA" id="ARBA00023002"/>
    </source>
</evidence>
<accession>A0A3P7U729</accession>
<evidence type="ECO:0000259" key="7">
    <source>
        <dbReference type="PROSITE" id="PS51471"/>
    </source>
</evidence>
<dbReference type="InterPro" id="IPR005123">
    <property type="entry name" value="Oxoglu/Fe-dep_dioxygenase_dom"/>
</dbReference>
<gene>
    <name evidence="8" type="ORF">HPBE_LOCUS26</name>
</gene>
<keyword evidence="2" id="KW-0479">Metal-binding</keyword>
<dbReference type="InterPro" id="IPR044862">
    <property type="entry name" value="Pro_4_hyd_alph_FE2OG_OXY"/>
</dbReference>
<evidence type="ECO:0000313" key="8">
    <source>
        <dbReference type="EMBL" id="VDO18257.1"/>
    </source>
</evidence>
<keyword evidence="4" id="KW-0223">Dioxygenase</keyword>